<dbReference type="EMBL" id="CATQJA010001757">
    <property type="protein sequence ID" value="CAJ0568529.1"/>
    <property type="molecule type" value="Genomic_DNA"/>
</dbReference>
<evidence type="ECO:0000313" key="3">
    <source>
        <dbReference type="Proteomes" id="UP001177023"/>
    </source>
</evidence>
<protein>
    <submittedName>
        <fullName evidence="2">Uncharacterized protein</fullName>
    </submittedName>
</protein>
<keyword evidence="3" id="KW-1185">Reference proteome</keyword>
<reference evidence="2" key="1">
    <citation type="submission" date="2023-06" db="EMBL/GenBank/DDBJ databases">
        <authorList>
            <person name="Delattre M."/>
        </authorList>
    </citation>
    <scope>NUCLEOTIDE SEQUENCE</scope>
    <source>
        <strain evidence="2">AF72</strain>
    </source>
</reference>
<sequence length="235" mass="26814">MNFRISRGAFLKYASYGLLPVHFILLVISDLVMGIEYYRGFSDHGKNGFQKSKLNVSLPLLIAMYCMVISGVLLYCTAAVLTWIGFRRRIRGLAMAYIIYLGIQLLTWFDMAITGLEEDLNSFFWLGLAMFLLTGFTFLIYIFRAKYIFVFPEPKKTQKKEISSFKILFCVASFVNFATEIYGYIDLDIYFLQQIRALNGTVKMPIGLFVGLNIYYSISLLLSLLAFGITLAAII</sequence>
<keyword evidence="1" id="KW-1133">Transmembrane helix</keyword>
<feature type="transmembrane region" description="Helical" evidence="1">
    <location>
        <begin position="122"/>
        <end position="143"/>
    </location>
</feature>
<gene>
    <name evidence="2" type="ORF">MSPICULIGERA_LOCUS7046</name>
</gene>
<evidence type="ECO:0000313" key="2">
    <source>
        <dbReference type="EMBL" id="CAJ0568529.1"/>
    </source>
</evidence>
<dbReference type="Proteomes" id="UP001177023">
    <property type="component" value="Unassembled WGS sequence"/>
</dbReference>
<feature type="transmembrane region" description="Helical" evidence="1">
    <location>
        <begin position="214"/>
        <end position="234"/>
    </location>
</feature>
<feature type="non-terminal residue" evidence="2">
    <location>
        <position position="235"/>
    </location>
</feature>
<comment type="caution">
    <text evidence="2">The sequence shown here is derived from an EMBL/GenBank/DDBJ whole genome shotgun (WGS) entry which is preliminary data.</text>
</comment>
<name>A0AA36CGE0_9BILA</name>
<feature type="transmembrane region" description="Helical" evidence="1">
    <location>
        <begin position="58"/>
        <end position="84"/>
    </location>
</feature>
<feature type="transmembrane region" description="Helical" evidence="1">
    <location>
        <begin position="16"/>
        <end position="38"/>
    </location>
</feature>
<keyword evidence="1" id="KW-0472">Membrane</keyword>
<evidence type="ECO:0000256" key="1">
    <source>
        <dbReference type="SAM" id="Phobius"/>
    </source>
</evidence>
<keyword evidence="1" id="KW-0812">Transmembrane</keyword>
<feature type="transmembrane region" description="Helical" evidence="1">
    <location>
        <begin position="96"/>
        <end position="116"/>
    </location>
</feature>
<proteinExistence type="predicted"/>
<feature type="transmembrane region" description="Helical" evidence="1">
    <location>
        <begin position="164"/>
        <end position="185"/>
    </location>
</feature>
<dbReference type="AlphaFoldDB" id="A0AA36CGE0"/>
<accession>A0AA36CGE0</accession>
<organism evidence="2 3">
    <name type="scientific">Mesorhabditis spiculigera</name>
    <dbReference type="NCBI Taxonomy" id="96644"/>
    <lineage>
        <taxon>Eukaryota</taxon>
        <taxon>Metazoa</taxon>
        <taxon>Ecdysozoa</taxon>
        <taxon>Nematoda</taxon>
        <taxon>Chromadorea</taxon>
        <taxon>Rhabditida</taxon>
        <taxon>Rhabditina</taxon>
        <taxon>Rhabditomorpha</taxon>
        <taxon>Rhabditoidea</taxon>
        <taxon>Rhabditidae</taxon>
        <taxon>Mesorhabditinae</taxon>
        <taxon>Mesorhabditis</taxon>
    </lineage>
</organism>